<feature type="domain" description="BHLH" evidence="2">
    <location>
        <begin position="11"/>
        <end position="63"/>
    </location>
</feature>
<protein>
    <recommendedName>
        <fullName evidence="2">BHLH domain-containing protein</fullName>
    </recommendedName>
</protein>
<name>A0A7R8UXM1_HERIL</name>
<feature type="compositionally biased region" description="Basic residues" evidence="1">
    <location>
        <begin position="325"/>
        <end position="334"/>
    </location>
</feature>
<dbReference type="InParanoid" id="A0A7R8UXM1"/>
<dbReference type="Pfam" id="PF00010">
    <property type="entry name" value="HLH"/>
    <property type="match status" value="1"/>
</dbReference>
<feature type="region of interest" description="Disordered" evidence="1">
    <location>
        <begin position="157"/>
        <end position="184"/>
    </location>
</feature>
<feature type="region of interest" description="Disordered" evidence="1">
    <location>
        <begin position="1"/>
        <end position="22"/>
    </location>
</feature>
<reference evidence="3 4" key="1">
    <citation type="submission" date="2020-11" db="EMBL/GenBank/DDBJ databases">
        <authorList>
            <person name="Wallbank WR R."/>
            <person name="Pardo Diaz C."/>
            <person name="Kozak K."/>
            <person name="Martin S."/>
            <person name="Jiggins C."/>
            <person name="Moest M."/>
            <person name="Warren A I."/>
            <person name="Generalovic N T."/>
            <person name="Byers J.R.P. K."/>
            <person name="Montejo-Kovacevich G."/>
            <person name="Yen C E."/>
        </authorList>
    </citation>
    <scope>NUCLEOTIDE SEQUENCE [LARGE SCALE GENOMIC DNA]</scope>
</reference>
<dbReference type="SUPFAM" id="SSF47459">
    <property type="entry name" value="HLH, helix-loop-helix DNA-binding domain"/>
    <property type="match status" value="1"/>
</dbReference>
<organism evidence="3 4">
    <name type="scientific">Hermetia illucens</name>
    <name type="common">Black soldier fly</name>
    <dbReference type="NCBI Taxonomy" id="343691"/>
    <lineage>
        <taxon>Eukaryota</taxon>
        <taxon>Metazoa</taxon>
        <taxon>Ecdysozoa</taxon>
        <taxon>Arthropoda</taxon>
        <taxon>Hexapoda</taxon>
        <taxon>Insecta</taxon>
        <taxon>Pterygota</taxon>
        <taxon>Neoptera</taxon>
        <taxon>Endopterygota</taxon>
        <taxon>Diptera</taxon>
        <taxon>Brachycera</taxon>
        <taxon>Stratiomyomorpha</taxon>
        <taxon>Stratiomyidae</taxon>
        <taxon>Hermetiinae</taxon>
        <taxon>Hermetia</taxon>
    </lineage>
</organism>
<feature type="compositionally biased region" description="Basic and acidic residues" evidence="1">
    <location>
        <begin position="353"/>
        <end position="379"/>
    </location>
</feature>
<feature type="compositionally biased region" description="Basic and acidic residues" evidence="1">
    <location>
        <begin position="505"/>
        <end position="514"/>
    </location>
</feature>
<feature type="region of interest" description="Disordered" evidence="1">
    <location>
        <begin position="325"/>
        <end position="393"/>
    </location>
</feature>
<feature type="region of interest" description="Disordered" evidence="1">
    <location>
        <begin position="1269"/>
        <end position="1342"/>
    </location>
</feature>
<evidence type="ECO:0000313" key="4">
    <source>
        <dbReference type="Proteomes" id="UP000594454"/>
    </source>
</evidence>
<sequence length="1734" mass="187870">MSTIKKAKSKKPSEKNKAWEKDRRDRLNRTFEDLAKLLPQYDPTVTWSKNEIIQKSIAYIKELHEKHEKMLETHDPKALSDYKELLDTLRFFKSRNSQLADLLTKAKISIPPAKFPKLLTENNLLPDNPSSEFRLRPVGRPKKYSNLVVCNGNCNKAQSQENKENGNVNEAKKEDGDQKQPGPVEVDVSVTKSNETALNVSTTTAATAAVTKTTNAVISMGVLLPLIPCQPTSQASQTLQPPVIASQPLQSTLPVNMVQKVVVPPKCNISAIQNLPRLNCLPQKLAKDKDGKVKILPYPVLKVHVPRTDNKVPIPALKREKVPVKKKFRRRRKMVAPESTGKGRKRKLSKSVDCSRGERNAKVPKTEEKGESGTKEKTVEIPQANAENNDQKRIEQNQETITKTEEQVSMPENDLPEEYFTALQIPDANSNSTSVSPTAAFLLSFPVVNASGGGKTVGAAEEGAEDNQHEKGDNHHLSEGLENLNNFFSTKEYFKYCGQGTSGPDKIEDEKESSGESASKTVGTGNCATSGEAIVSSNEAKMLTESKVVNKPAIPTWPSQSCGVIASSGGSSVIATSSYPALISAPSKAQALLPSVQSFSSSNSTLTQGPELPVAIAHSMPSTTVGLEISGRSGSYINSSPFVGNITSSKAAAHPSNFSVSSIFTSSTSTIVTTKELCSQVPGTKDAIRSEPGKSIQPVSLNTPLTYSTSSSQPKTVPSSIVTTILPNYGTRLPSATNKLTLFPEIAISGQRPTKINTLPNPIPAALPQPTNFPTLFSSYPTIGKGSSSYATEIRPSGVVADGSTAYRAGIIVSSSTKILDSFSFISTTRNPAPTSTKPHDPLRAAEPNLSHFRPSGPSSVQCSAADSFVAKPNSKICTTTITTSLAQTTSFSVTSAAASTISGSAVQATKLSYPTTVGGVPSSAHFSKTTTTAMSLSKSIDPISTFVSVNSFTQPSLNIDNTFKPIFTNTSLTEVKTSVAEPNSATSVSKVNSLFNLDSIVTGNASSKYPASYTSTTSYYYPPMVPPISAAFTFSLTSTTSSSSTTTAISSQHQTYFPLTNVNQNAQWLPSSTMPEYCPPFTFSLTSCTTTYTTSTDTVNSCSYYKSTPSNNSFIKSSSDASPFNKGAYPYPEVTLPSVTYSSSSLTNNPPSRQSKHLNTLPEVIPSSTLNSATNFTFSLAKPKVSTTTVSSDLMKPLPSCNVTESKYQSYYNTYSYSNFSDTYSKEATSFTFALTKPSQSASLCSGSMDSRIPQRFTGSFSIDATLGTSTTYSPQNEQKTHTIPQQNIQTTAQNPDFRQTSSNMNKSNHFHHSQDATKNPPNYYGSNQEKQTKTSQKSHVNWMTSGQHSELANCNQQAPSYYPSYVAPSVDFNNKGNCFVPGNPEDNLPPWSPSKILDTSHLFPSIPAQQTYYNELNPLAAPNNESKPYPAPQKSYPKPIEGNLKSTKPCNKPSNQSQTSFFSVSQLVDQNAPKTCDTFGKKSTSNKMKDCLKAQNSSNSTLNSSQNVYHNQKPSTLNNYSAEALISKKEKHRSHPLPHSVHHLHNNDYYPSQNDSLNPYMSQESDNFNYNTNYFYNYMPANQNYMQDVDYLPSYSGDTQLGRTSTSFNRKPLPSGNSYRTTDKKDQSNVAPLPNLMPYDSAHNAPSMPHPLPTVDTFDPIHYGNNIQHSWGGAKTTGASYPNAQVVAPFGDEANLSGCNQVGTGSSGNNLTNFNLSTICPEISGKVGHNNW</sequence>
<proteinExistence type="predicted"/>
<dbReference type="EMBL" id="LR899012">
    <property type="protein sequence ID" value="CAD7089002.1"/>
    <property type="molecule type" value="Genomic_DNA"/>
</dbReference>
<dbReference type="OrthoDB" id="60033at2759"/>
<gene>
    <name evidence="3" type="ORF">HERILL_LOCUS11585</name>
</gene>
<dbReference type="PROSITE" id="PS50888">
    <property type="entry name" value="BHLH"/>
    <property type="match status" value="1"/>
</dbReference>
<feature type="region of interest" description="Disordered" evidence="1">
    <location>
        <begin position="503"/>
        <end position="529"/>
    </location>
</feature>
<dbReference type="InterPro" id="IPR036638">
    <property type="entry name" value="HLH_DNA-bd_sf"/>
</dbReference>
<feature type="compositionally biased region" description="Basic and acidic residues" evidence="1">
    <location>
        <begin position="11"/>
        <end position="22"/>
    </location>
</feature>
<feature type="compositionally biased region" description="Basic and acidic residues" evidence="1">
    <location>
        <begin position="466"/>
        <end position="475"/>
    </location>
</feature>
<dbReference type="Gene3D" id="4.10.280.10">
    <property type="entry name" value="Helix-loop-helix DNA-binding domain"/>
    <property type="match status" value="1"/>
</dbReference>
<feature type="compositionally biased region" description="Polar residues" evidence="1">
    <location>
        <begin position="1318"/>
        <end position="1342"/>
    </location>
</feature>
<accession>A0A7R8UXM1</accession>
<evidence type="ECO:0000256" key="1">
    <source>
        <dbReference type="SAM" id="MobiDB-lite"/>
    </source>
</evidence>
<evidence type="ECO:0000313" key="3">
    <source>
        <dbReference type="EMBL" id="CAD7089002.1"/>
    </source>
</evidence>
<feature type="compositionally biased region" description="Polar residues" evidence="1">
    <location>
        <begin position="157"/>
        <end position="168"/>
    </location>
</feature>
<feature type="compositionally biased region" description="Polar residues" evidence="1">
    <location>
        <begin position="1604"/>
        <end position="1622"/>
    </location>
</feature>
<evidence type="ECO:0000259" key="2">
    <source>
        <dbReference type="PROSITE" id="PS50888"/>
    </source>
</evidence>
<keyword evidence="4" id="KW-1185">Reference proteome</keyword>
<feature type="compositionally biased region" description="Polar residues" evidence="1">
    <location>
        <begin position="1269"/>
        <end position="1309"/>
    </location>
</feature>
<dbReference type="SMART" id="SM00353">
    <property type="entry name" value="HLH"/>
    <property type="match status" value="1"/>
</dbReference>
<dbReference type="Proteomes" id="UP000594454">
    <property type="component" value="Chromosome 4"/>
</dbReference>
<dbReference type="GO" id="GO:0046983">
    <property type="term" value="F:protein dimerization activity"/>
    <property type="evidence" value="ECO:0007669"/>
    <property type="project" value="InterPro"/>
</dbReference>
<dbReference type="CDD" id="cd00083">
    <property type="entry name" value="bHLH_SF"/>
    <property type="match status" value="1"/>
</dbReference>
<dbReference type="InterPro" id="IPR011598">
    <property type="entry name" value="bHLH_dom"/>
</dbReference>
<feature type="region of interest" description="Disordered" evidence="1">
    <location>
        <begin position="1604"/>
        <end position="1651"/>
    </location>
</feature>
<feature type="compositionally biased region" description="Basic residues" evidence="1">
    <location>
        <begin position="1"/>
        <end position="10"/>
    </location>
</feature>
<feature type="region of interest" description="Disordered" evidence="1">
    <location>
        <begin position="454"/>
        <end position="475"/>
    </location>
</feature>
<feature type="compositionally biased region" description="Polar residues" evidence="1">
    <location>
        <begin position="515"/>
        <end position="529"/>
    </location>
</feature>